<dbReference type="RefSeq" id="WP_260744008.1">
    <property type="nucleotide sequence ID" value="NZ_UFYD01000003.1"/>
</dbReference>
<evidence type="ECO:0000313" key="2">
    <source>
        <dbReference type="EMBL" id="STF08905.1"/>
    </source>
</evidence>
<dbReference type="AlphaFoldDB" id="A0A7Z7M0K9"/>
<name>A0A7Z7M0K9_9FLAO</name>
<evidence type="ECO:0000256" key="1">
    <source>
        <dbReference type="SAM" id="MobiDB-lite"/>
    </source>
</evidence>
<organism evidence="2 3">
    <name type="scientific">Elizabethkingia anophelis</name>
    <dbReference type="NCBI Taxonomy" id="1117645"/>
    <lineage>
        <taxon>Bacteria</taxon>
        <taxon>Pseudomonadati</taxon>
        <taxon>Bacteroidota</taxon>
        <taxon>Flavobacteriia</taxon>
        <taxon>Flavobacteriales</taxon>
        <taxon>Weeksellaceae</taxon>
        <taxon>Elizabethkingia</taxon>
    </lineage>
</organism>
<accession>A0A7Z7M0K9</accession>
<protein>
    <submittedName>
        <fullName evidence="2">Uncharacterized protein</fullName>
    </submittedName>
</protein>
<comment type="caution">
    <text evidence="2">The sequence shown here is derived from an EMBL/GenBank/DDBJ whole genome shotgun (WGS) entry which is preliminary data.</text>
</comment>
<reference evidence="2 3" key="1">
    <citation type="submission" date="2018-06" db="EMBL/GenBank/DDBJ databases">
        <authorList>
            <consortium name="Pathogen Informatics"/>
            <person name="Doyle S."/>
        </authorList>
    </citation>
    <scope>NUCLEOTIDE SEQUENCE [LARGE SCALE GENOMIC DNA]</scope>
    <source>
        <strain evidence="2 3">NCTC10588</strain>
    </source>
</reference>
<dbReference type="EMBL" id="UFYD01000003">
    <property type="protein sequence ID" value="STF08905.1"/>
    <property type="molecule type" value="Genomic_DNA"/>
</dbReference>
<feature type="region of interest" description="Disordered" evidence="1">
    <location>
        <begin position="1"/>
        <end position="23"/>
    </location>
</feature>
<evidence type="ECO:0000313" key="3">
    <source>
        <dbReference type="Proteomes" id="UP000254876"/>
    </source>
</evidence>
<sequence>MQQPYTYEKSSLSDTTVKEYTPDGNIKETLTNKLGQELATRTKVFGEQELYTVSSSGYDALGRKTRESEPVLSGNLPTQWNSISYDDSVFQLLQQQQHSMVNK</sequence>
<proteinExistence type="predicted"/>
<feature type="compositionally biased region" description="Polar residues" evidence="1">
    <location>
        <begin position="1"/>
        <end position="15"/>
    </location>
</feature>
<gene>
    <name evidence="2" type="ORF">NCTC10588_04121</name>
</gene>
<dbReference type="Proteomes" id="UP000254876">
    <property type="component" value="Unassembled WGS sequence"/>
</dbReference>